<sequence>MKRSWDSNEKGLTLVEVLAALVILGILFVGIMTIFPQMTLFNEKTGTKLDTMNLARQEMVEITTQDKWHKVILSDPEIPETNVPEYLKEEKLKYEMAELGYSESTSPGPADTVRFHRTGDYLYEVDVYMKCEEFLNDALIGSEPPTAGNCEAAERDKLYKVHLKLYKESPAANGSFQMSSETFSYITYSAINEPLPVSGGG</sequence>
<dbReference type="InterPro" id="IPR012902">
    <property type="entry name" value="N_methyl_site"/>
</dbReference>
<dbReference type="RefSeq" id="WP_144839006.1">
    <property type="nucleotide sequence ID" value="NZ_JBHTKI010000006.1"/>
</dbReference>
<reference evidence="5" key="1">
    <citation type="journal article" date="2019" name="Int. J. Syst. Evol. Microbiol.">
        <title>The Global Catalogue of Microorganisms (GCM) 10K type strain sequencing project: providing services to taxonomists for standard genome sequencing and annotation.</title>
        <authorList>
            <consortium name="The Broad Institute Genomics Platform"/>
            <consortium name="The Broad Institute Genome Sequencing Center for Infectious Disease"/>
            <person name="Wu L."/>
            <person name="Ma J."/>
        </authorList>
    </citation>
    <scope>NUCLEOTIDE SEQUENCE [LARGE SCALE GENOMIC DNA]</scope>
    <source>
        <strain evidence="5">CCUG 56756</strain>
    </source>
</reference>
<evidence type="ECO:0000313" key="4">
    <source>
        <dbReference type="EMBL" id="MFD1030484.1"/>
    </source>
</evidence>
<keyword evidence="3" id="KW-0472">Membrane</keyword>
<comment type="caution">
    <text evidence="4">The sequence shown here is derived from an EMBL/GenBank/DDBJ whole genome shotgun (WGS) entry which is preliminary data.</text>
</comment>
<dbReference type="EMBL" id="JBHTKI010000006">
    <property type="protein sequence ID" value="MFD1030484.1"/>
    <property type="molecule type" value="Genomic_DNA"/>
</dbReference>
<keyword evidence="3" id="KW-0812">Transmembrane</keyword>
<organism evidence="4 5">
    <name type="scientific">Metaplanococcus flavidus</name>
    <dbReference type="NCBI Taxonomy" id="569883"/>
    <lineage>
        <taxon>Bacteria</taxon>
        <taxon>Bacillati</taxon>
        <taxon>Bacillota</taxon>
        <taxon>Bacilli</taxon>
        <taxon>Bacillales</taxon>
        <taxon>Caryophanaceae</taxon>
        <taxon>Metaplanococcus</taxon>
    </lineage>
</organism>
<feature type="transmembrane region" description="Helical" evidence="3">
    <location>
        <begin position="12"/>
        <end position="35"/>
    </location>
</feature>
<keyword evidence="5" id="KW-1185">Reference proteome</keyword>
<name>A0ABW3L803_9BACL</name>
<accession>A0ABW3L803</accession>
<keyword evidence="2" id="KW-0178">Competence</keyword>
<protein>
    <submittedName>
        <fullName evidence="4">Prepilin-type N-terminal cleavage/methylation domain-containing protein</fullName>
    </submittedName>
</protein>
<evidence type="ECO:0000256" key="3">
    <source>
        <dbReference type="SAM" id="Phobius"/>
    </source>
</evidence>
<keyword evidence="3" id="KW-1133">Transmembrane helix</keyword>
<dbReference type="Proteomes" id="UP001597109">
    <property type="component" value="Unassembled WGS sequence"/>
</dbReference>
<evidence type="ECO:0000313" key="5">
    <source>
        <dbReference type="Proteomes" id="UP001597109"/>
    </source>
</evidence>
<dbReference type="PROSITE" id="PS00409">
    <property type="entry name" value="PROKAR_NTER_METHYL"/>
    <property type="match status" value="1"/>
</dbReference>
<dbReference type="Pfam" id="PF07963">
    <property type="entry name" value="N_methyl"/>
    <property type="match status" value="1"/>
</dbReference>
<gene>
    <name evidence="4" type="ORF">ACFQ1X_03495</name>
</gene>
<comment type="subcellular location">
    <subcellularLocation>
        <location evidence="1">Cell surface</location>
    </subcellularLocation>
</comment>
<proteinExistence type="predicted"/>
<evidence type="ECO:0000256" key="2">
    <source>
        <dbReference type="ARBA" id="ARBA00023287"/>
    </source>
</evidence>
<evidence type="ECO:0000256" key="1">
    <source>
        <dbReference type="ARBA" id="ARBA00004241"/>
    </source>
</evidence>
<dbReference type="NCBIfam" id="TIGR02532">
    <property type="entry name" value="IV_pilin_GFxxxE"/>
    <property type="match status" value="1"/>
</dbReference>